<keyword evidence="3" id="KW-1185">Reference proteome</keyword>
<protein>
    <submittedName>
        <fullName evidence="2">Uncharacterized protein</fullName>
    </submittedName>
</protein>
<dbReference type="AlphaFoldDB" id="A0A8K0RVA2"/>
<evidence type="ECO:0000313" key="2">
    <source>
        <dbReference type="EMBL" id="KAH7242096.1"/>
    </source>
</evidence>
<feature type="region of interest" description="Disordered" evidence="1">
    <location>
        <begin position="149"/>
        <end position="194"/>
    </location>
</feature>
<dbReference type="Proteomes" id="UP000813427">
    <property type="component" value="Unassembled WGS sequence"/>
</dbReference>
<feature type="compositionally biased region" description="Polar residues" evidence="1">
    <location>
        <begin position="301"/>
        <end position="313"/>
    </location>
</feature>
<reference evidence="2" key="1">
    <citation type="journal article" date="2021" name="Nat. Commun.">
        <title>Genetic determinants of endophytism in the Arabidopsis root mycobiome.</title>
        <authorList>
            <person name="Mesny F."/>
            <person name="Miyauchi S."/>
            <person name="Thiergart T."/>
            <person name="Pickel B."/>
            <person name="Atanasova L."/>
            <person name="Karlsson M."/>
            <person name="Huettel B."/>
            <person name="Barry K.W."/>
            <person name="Haridas S."/>
            <person name="Chen C."/>
            <person name="Bauer D."/>
            <person name="Andreopoulos W."/>
            <person name="Pangilinan J."/>
            <person name="LaButti K."/>
            <person name="Riley R."/>
            <person name="Lipzen A."/>
            <person name="Clum A."/>
            <person name="Drula E."/>
            <person name="Henrissat B."/>
            <person name="Kohler A."/>
            <person name="Grigoriev I.V."/>
            <person name="Martin F.M."/>
            <person name="Hacquard S."/>
        </authorList>
    </citation>
    <scope>NUCLEOTIDE SEQUENCE</scope>
    <source>
        <strain evidence="2">MPI-SDFR-AT-0068</strain>
    </source>
</reference>
<sequence>MSTERPSGRPSAADTFQLWLDKLHEKGYPQDPTIHAVYKRIGTAFSDVKKNMSTNLANELAHFTWKKMISLTSDTPRDILTLDIVRDITRCPAYQVLKGASASGMSINFPDWFFLATISSHWGVQFPIDKVSFPSGLSHEEQLMRFRRIKERKPQSERPSGTLGPDVSKPAHAPCSDMASSDLDPVDKAGQGREHEEETKCMQCHIAELQSWKIECGLSKFDTDHRLRNLSKLVDECRNTMKSQAGQIATLNEENKALRMSFVNHQALVHESVKSIARNWSDKRKHATNHEARGGGKRQCISETHQSTNDDTQ</sequence>
<organism evidence="2 3">
    <name type="scientific">Fusarium tricinctum</name>
    <dbReference type="NCBI Taxonomy" id="61284"/>
    <lineage>
        <taxon>Eukaryota</taxon>
        <taxon>Fungi</taxon>
        <taxon>Dikarya</taxon>
        <taxon>Ascomycota</taxon>
        <taxon>Pezizomycotina</taxon>
        <taxon>Sordariomycetes</taxon>
        <taxon>Hypocreomycetidae</taxon>
        <taxon>Hypocreales</taxon>
        <taxon>Nectriaceae</taxon>
        <taxon>Fusarium</taxon>
        <taxon>Fusarium tricinctum species complex</taxon>
    </lineage>
</organism>
<feature type="compositionally biased region" description="Basic and acidic residues" evidence="1">
    <location>
        <begin position="185"/>
        <end position="194"/>
    </location>
</feature>
<comment type="caution">
    <text evidence="2">The sequence shown here is derived from an EMBL/GenBank/DDBJ whole genome shotgun (WGS) entry which is preliminary data.</text>
</comment>
<accession>A0A8K0RVA2</accession>
<feature type="region of interest" description="Disordered" evidence="1">
    <location>
        <begin position="283"/>
        <end position="313"/>
    </location>
</feature>
<gene>
    <name evidence="2" type="ORF">BKA59DRAFT_529824</name>
</gene>
<name>A0A8K0RVA2_9HYPO</name>
<dbReference type="OrthoDB" id="5103436at2759"/>
<dbReference type="EMBL" id="JAGPXF010000005">
    <property type="protein sequence ID" value="KAH7242096.1"/>
    <property type="molecule type" value="Genomic_DNA"/>
</dbReference>
<evidence type="ECO:0000256" key="1">
    <source>
        <dbReference type="SAM" id="MobiDB-lite"/>
    </source>
</evidence>
<evidence type="ECO:0000313" key="3">
    <source>
        <dbReference type="Proteomes" id="UP000813427"/>
    </source>
</evidence>
<proteinExistence type="predicted"/>